<name>A0A9P5UGK0_9AGAR</name>
<feature type="domain" description="Protein kinase" evidence="8">
    <location>
        <begin position="29"/>
        <end position="279"/>
    </location>
</feature>
<dbReference type="Pfam" id="PF18409">
    <property type="entry name" value="Plk4_PB2"/>
    <property type="match status" value="1"/>
</dbReference>
<feature type="domain" description="Cryptic POLO box 2 (CPB2)" evidence="10">
    <location>
        <begin position="558"/>
        <end position="701"/>
    </location>
</feature>
<dbReference type="PROSITE" id="PS51984">
    <property type="entry name" value="CPB1"/>
    <property type="match status" value="1"/>
</dbReference>
<gene>
    <name evidence="11" type="ORF">BDP27DRAFT_1413265</name>
</gene>
<evidence type="ECO:0000313" key="11">
    <source>
        <dbReference type="EMBL" id="KAF9077553.1"/>
    </source>
</evidence>
<evidence type="ECO:0000259" key="10">
    <source>
        <dbReference type="PROSITE" id="PS51985"/>
    </source>
</evidence>
<dbReference type="Proteomes" id="UP000772434">
    <property type="component" value="Unassembled WGS sequence"/>
</dbReference>
<feature type="compositionally biased region" description="Basic and acidic residues" evidence="7">
    <location>
        <begin position="431"/>
        <end position="440"/>
    </location>
</feature>
<accession>A0A9P5UGK0</accession>
<evidence type="ECO:0000256" key="1">
    <source>
        <dbReference type="ARBA" id="ARBA00004496"/>
    </source>
</evidence>
<reference evidence="11" key="1">
    <citation type="submission" date="2020-11" db="EMBL/GenBank/DDBJ databases">
        <authorList>
            <consortium name="DOE Joint Genome Institute"/>
            <person name="Ahrendt S."/>
            <person name="Riley R."/>
            <person name="Andreopoulos W."/>
            <person name="Labutti K."/>
            <person name="Pangilinan J."/>
            <person name="Ruiz-Duenas F.J."/>
            <person name="Barrasa J.M."/>
            <person name="Sanchez-Garcia M."/>
            <person name="Camarero S."/>
            <person name="Miyauchi S."/>
            <person name="Serrano A."/>
            <person name="Linde D."/>
            <person name="Babiker R."/>
            <person name="Drula E."/>
            <person name="Ayuso-Fernandez I."/>
            <person name="Pacheco R."/>
            <person name="Padilla G."/>
            <person name="Ferreira P."/>
            <person name="Barriuso J."/>
            <person name="Kellner H."/>
            <person name="Castanera R."/>
            <person name="Alfaro M."/>
            <person name="Ramirez L."/>
            <person name="Pisabarro A.G."/>
            <person name="Kuo A."/>
            <person name="Tritt A."/>
            <person name="Lipzen A."/>
            <person name="He G."/>
            <person name="Yan M."/>
            <person name="Ng V."/>
            <person name="Cullen D."/>
            <person name="Martin F."/>
            <person name="Rosso M.-N."/>
            <person name="Henrissat B."/>
            <person name="Hibbett D."/>
            <person name="Martinez A.T."/>
            <person name="Grigoriev I.V."/>
        </authorList>
    </citation>
    <scope>NUCLEOTIDE SEQUENCE</scope>
    <source>
        <strain evidence="11">AH 40177</strain>
    </source>
</reference>
<organism evidence="11 12">
    <name type="scientific">Rhodocollybia butyracea</name>
    <dbReference type="NCBI Taxonomy" id="206335"/>
    <lineage>
        <taxon>Eukaryota</taxon>
        <taxon>Fungi</taxon>
        <taxon>Dikarya</taxon>
        <taxon>Basidiomycota</taxon>
        <taxon>Agaricomycotina</taxon>
        <taxon>Agaricomycetes</taxon>
        <taxon>Agaricomycetidae</taxon>
        <taxon>Agaricales</taxon>
        <taxon>Marasmiineae</taxon>
        <taxon>Omphalotaceae</taxon>
        <taxon>Rhodocollybia</taxon>
    </lineage>
</organism>
<dbReference type="GO" id="GO:0005524">
    <property type="term" value="F:ATP binding"/>
    <property type="evidence" value="ECO:0007669"/>
    <property type="project" value="UniProtKB-KW"/>
</dbReference>
<dbReference type="EMBL" id="JADNRY010000003">
    <property type="protein sequence ID" value="KAF9077553.1"/>
    <property type="molecule type" value="Genomic_DNA"/>
</dbReference>
<keyword evidence="5 11" id="KW-0418">Kinase</keyword>
<dbReference type="PROSITE" id="PS51985">
    <property type="entry name" value="CPB2"/>
    <property type="match status" value="1"/>
</dbReference>
<proteinExistence type="predicted"/>
<dbReference type="GO" id="GO:0004674">
    <property type="term" value="F:protein serine/threonine kinase activity"/>
    <property type="evidence" value="ECO:0007669"/>
    <property type="project" value="UniProtKB-KW"/>
</dbReference>
<dbReference type="Pfam" id="PF00069">
    <property type="entry name" value="Pkinase"/>
    <property type="match status" value="1"/>
</dbReference>
<dbReference type="Gene3D" id="3.30.1120.130">
    <property type="match status" value="1"/>
</dbReference>
<evidence type="ECO:0000259" key="8">
    <source>
        <dbReference type="PROSITE" id="PS50011"/>
    </source>
</evidence>
<dbReference type="Gene3D" id="3.30.1120.120">
    <property type="match status" value="1"/>
</dbReference>
<comment type="caution">
    <text evidence="11">The sequence shown here is derived from an EMBL/GenBank/DDBJ whole genome shotgun (WGS) entry which is preliminary data.</text>
</comment>
<dbReference type="GO" id="GO:0005634">
    <property type="term" value="C:nucleus"/>
    <property type="evidence" value="ECO:0007669"/>
    <property type="project" value="TreeGrafter"/>
</dbReference>
<keyword evidence="12" id="KW-1185">Reference proteome</keyword>
<sequence length="887" mass="99449">MYPGRSNDGETKTNVLSSDGHGKDGADNYDILEHIASNVASNVYRARCKRGRLKNRLVALKKTGLDKSHSPSSISLYQTLCHPCIVSLLSTFSTSSYRIQILELCSAGSLADFLADHQDGRLSEGQTRTVLKPILDGLAYLKKNHVVHRNINPENVLLTEHYRIKLSNLDLSIRLPTQDHTAITLLSRPEYTAPEFISRRPYDYSADIWSLGCIVFICLVGKPPFQGSSTDQLFENILHGRYTIPTTISALATNFVSSLIRVDANRRQNLSSISFDAFLDSRHPDTPLKRSVSVPQAGQIRTSKPQSIPFRAPSSFKTINEATGKTSRLPLREIQNADLRRILSDEISLGDRRVVSEPTKPVTVVDHGGRRHVSLNLSGNARSQVRGRPEIQSDLSGNARSQVRDRPEIQSDSESTEHEVDKLTDPGRNYRGLEEQRSDSESSTTQIPIGTTRPLPLNTSLLSARVHKTVNGQITILPSRSLLVDFREGERRRGKPGTEVFVVNHEGNEVEIYAAPHHDAPCCLTDSQSVYTIETLPREYWAQYNDARDLIDRLKQRTPRMTLHEPTMKCTLMANAPQADLEIMFSHLVTTTTNRLPQIASTDEDRAYMRLRYSRQKNSLEIAQYVSGPQGKEWKKRTLNISNLDLSSETRLSNVEIQSIKQLSQFMHVCETVEAAEKEEAGNEHDVTFRVPHDSGHSGSSPLAHPLLDSHSPILNRVVSGSRTLAQSFSMPSVDIKLAPRPPKISSISNESHGPLHRQSEEVDYPSKALSLTTSDITPWYLNPLCTTELVASAHALQTRFIPSIGWCIRYHSKVSQGGRYKVMFLDGEVLDVDVDEEWVEHAISDGDVTNKKQRHPIRESHLRRGLSERMKVFEDFVSMFDVEEAS</sequence>
<keyword evidence="6" id="KW-0067">ATP-binding</keyword>
<feature type="region of interest" description="Disordered" evidence="7">
    <location>
        <begin position="1"/>
        <end position="21"/>
    </location>
</feature>
<evidence type="ECO:0000313" key="12">
    <source>
        <dbReference type="Proteomes" id="UP000772434"/>
    </source>
</evidence>
<feature type="region of interest" description="Disordered" evidence="7">
    <location>
        <begin position="380"/>
        <end position="454"/>
    </location>
</feature>
<dbReference type="SUPFAM" id="SSF56112">
    <property type="entry name" value="Protein kinase-like (PK-like)"/>
    <property type="match status" value="1"/>
</dbReference>
<dbReference type="GO" id="GO:0005737">
    <property type="term" value="C:cytoplasm"/>
    <property type="evidence" value="ECO:0007669"/>
    <property type="project" value="UniProtKB-SubCell"/>
</dbReference>
<dbReference type="InterPro" id="IPR011009">
    <property type="entry name" value="Kinase-like_dom_sf"/>
</dbReference>
<dbReference type="OrthoDB" id="408964at2759"/>
<dbReference type="PANTHER" id="PTHR24345">
    <property type="entry name" value="SERINE/THREONINE-PROTEIN KINASE PLK"/>
    <property type="match status" value="1"/>
</dbReference>
<dbReference type="InterPro" id="IPR047108">
    <property type="entry name" value="Plk4-like_POLO_box_2_sf"/>
</dbReference>
<feature type="compositionally biased region" description="Basic and acidic residues" evidence="7">
    <location>
        <begin position="402"/>
        <end position="425"/>
    </location>
</feature>
<evidence type="ECO:0000256" key="3">
    <source>
        <dbReference type="ARBA" id="ARBA00022679"/>
    </source>
</evidence>
<keyword evidence="2" id="KW-0723">Serine/threonine-protein kinase</keyword>
<evidence type="ECO:0000256" key="5">
    <source>
        <dbReference type="ARBA" id="ARBA00022777"/>
    </source>
</evidence>
<feature type="domain" description="Cryptic POLO box 1 (CPB1)" evidence="9">
    <location>
        <begin position="449"/>
        <end position="557"/>
    </location>
</feature>
<keyword evidence="4" id="KW-0547">Nucleotide-binding</keyword>
<dbReference type="InterPro" id="IPR033699">
    <property type="entry name" value="POLO_box_Plk4_1"/>
</dbReference>
<comment type="subcellular location">
    <subcellularLocation>
        <location evidence="1">Cytoplasm</location>
    </subcellularLocation>
</comment>
<dbReference type="PROSITE" id="PS50011">
    <property type="entry name" value="PROTEIN_KINASE_DOM"/>
    <property type="match status" value="1"/>
</dbReference>
<keyword evidence="3" id="KW-0808">Transferase</keyword>
<dbReference type="AlphaFoldDB" id="A0A9P5UGK0"/>
<evidence type="ECO:0000256" key="6">
    <source>
        <dbReference type="ARBA" id="ARBA00022840"/>
    </source>
</evidence>
<dbReference type="InterPro" id="IPR000719">
    <property type="entry name" value="Prot_kinase_dom"/>
</dbReference>
<protein>
    <submittedName>
        <fullName evidence="11">Kinase-like domain-containing protein</fullName>
    </submittedName>
</protein>
<dbReference type="PANTHER" id="PTHR24345:SF91">
    <property type="entry name" value="SERINE_THREONINE-PROTEIN KINASE PLK4"/>
    <property type="match status" value="1"/>
</dbReference>
<evidence type="ECO:0000256" key="4">
    <source>
        <dbReference type="ARBA" id="ARBA00022741"/>
    </source>
</evidence>
<dbReference type="Gene3D" id="1.10.510.10">
    <property type="entry name" value="Transferase(Phosphotransferase) domain 1"/>
    <property type="match status" value="1"/>
</dbReference>
<dbReference type="InterPro" id="IPR033698">
    <property type="entry name" value="POLO_box_Plk4_2"/>
</dbReference>
<evidence type="ECO:0000256" key="7">
    <source>
        <dbReference type="SAM" id="MobiDB-lite"/>
    </source>
</evidence>
<dbReference type="InterPro" id="IPR046437">
    <property type="entry name" value="Ser_Thr-PK_POLO_box_1_sf"/>
</dbReference>
<evidence type="ECO:0000259" key="9">
    <source>
        <dbReference type="PROSITE" id="PS51984"/>
    </source>
</evidence>
<evidence type="ECO:0000256" key="2">
    <source>
        <dbReference type="ARBA" id="ARBA00022527"/>
    </source>
</evidence>